<dbReference type="CDD" id="cd05344">
    <property type="entry name" value="BKR_like_SDR_like"/>
    <property type="match status" value="1"/>
</dbReference>
<proteinExistence type="inferred from homology"/>
<dbReference type="PANTHER" id="PTHR42879:SF5">
    <property type="entry name" value="SHORT-CHAIN ALCOHOL DEHYDROGENASE"/>
    <property type="match status" value="1"/>
</dbReference>
<name>A0A2U9IPB8_9CREN</name>
<dbReference type="AlphaFoldDB" id="A0A2U9IPB8"/>
<protein>
    <submittedName>
        <fullName evidence="2">3-oxoacyl-ACP reductase</fullName>
    </submittedName>
</protein>
<gene>
    <name evidence="2" type="ORF">DFR86_09905</name>
</gene>
<dbReference type="Proteomes" id="UP000248410">
    <property type="component" value="Chromosome"/>
</dbReference>
<dbReference type="InterPro" id="IPR002347">
    <property type="entry name" value="SDR_fam"/>
</dbReference>
<evidence type="ECO:0000256" key="1">
    <source>
        <dbReference type="ARBA" id="ARBA00006484"/>
    </source>
</evidence>
<dbReference type="PRINTS" id="PR00081">
    <property type="entry name" value="GDHRDH"/>
</dbReference>
<dbReference type="SUPFAM" id="SSF51735">
    <property type="entry name" value="NAD(P)-binding Rossmann-fold domains"/>
    <property type="match status" value="1"/>
</dbReference>
<evidence type="ECO:0000313" key="2">
    <source>
        <dbReference type="EMBL" id="AWR97826.1"/>
    </source>
</evidence>
<accession>A0A2U9IPB8</accession>
<dbReference type="Pfam" id="PF13561">
    <property type="entry name" value="adh_short_C2"/>
    <property type="match status" value="1"/>
</dbReference>
<evidence type="ECO:0000313" key="3">
    <source>
        <dbReference type="Proteomes" id="UP000248410"/>
    </source>
</evidence>
<dbReference type="Gene3D" id="3.40.50.720">
    <property type="entry name" value="NAD(P)-binding Rossmann-like Domain"/>
    <property type="match status" value="1"/>
</dbReference>
<dbReference type="EMBL" id="CP029288">
    <property type="protein sequence ID" value="AWR97826.1"/>
    <property type="molecule type" value="Genomic_DNA"/>
</dbReference>
<organism evidence="2 3">
    <name type="scientific">Acidianus sulfidivorans JP7</name>
    <dbReference type="NCBI Taxonomy" id="619593"/>
    <lineage>
        <taxon>Archaea</taxon>
        <taxon>Thermoproteota</taxon>
        <taxon>Thermoprotei</taxon>
        <taxon>Sulfolobales</taxon>
        <taxon>Sulfolobaceae</taxon>
        <taxon>Acidianus</taxon>
    </lineage>
</organism>
<dbReference type="InterPro" id="IPR050259">
    <property type="entry name" value="SDR"/>
</dbReference>
<dbReference type="PANTHER" id="PTHR42879">
    <property type="entry name" value="3-OXOACYL-(ACYL-CARRIER-PROTEIN) REDUCTASE"/>
    <property type="match status" value="1"/>
</dbReference>
<keyword evidence="3" id="KW-1185">Reference proteome</keyword>
<dbReference type="KEGG" id="asul:DFR86_09905"/>
<comment type="similarity">
    <text evidence="1">Belongs to the short-chain dehydrogenases/reductases (SDR) family.</text>
</comment>
<reference evidence="2 3" key="1">
    <citation type="submission" date="2018-05" db="EMBL/GenBank/DDBJ databases">
        <title>Complete Genome Sequences of Extremely Thermoacidophilic, Metal-Mobilizing Type-Strain Members of the Archaeal Family Sulfolobaceae: Acidianus brierleyi DSM-1651T, Acidianus sulfidivorans DSM-18786T, Metallosphaera hakonensis DSM-7519T, and Metallosphaera prunae DSM-10039T.</title>
        <authorList>
            <person name="Counts J.A."/>
            <person name="Kelly R.M."/>
        </authorList>
    </citation>
    <scope>NUCLEOTIDE SEQUENCE [LARGE SCALE GENOMIC DNA]</scope>
    <source>
        <strain evidence="2 3">JP7</strain>
    </source>
</reference>
<sequence>MYRTALVTASTEGIGKGIAKALAKQGFSLIITSRSENKIQQTLEELRKINPAVWGIKSDLTDPKSLENLVNFTLEKLRTIDLLILNTGNPPKEPATFEETTYEDWEYSIKLYLLSAIKLTKLLLPQMIKQKFGRIIYLSSWTVKEPQRIFVLADVSRAPLIQLTKILAKDYGKFGITFNTILLGSFDTPGAKRGIKKLAEKNKKTFEQVWKEEVLDRIPVGRIGNPEEDIGSLILYLYNASYMTGSYILLDGGNTNAV</sequence>
<dbReference type="InterPro" id="IPR036291">
    <property type="entry name" value="NAD(P)-bd_dom_sf"/>
</dbReference>